<dbReference type="GO" id="GO:0005886">
    <property type="term" value="C:plasma membrane"/>
    <property type="evidence" value="ECO:0007669"/>
    <property type="project" value="UniProtKB-SubCell"/>
</dbReference>
<feature type="transmembrane region" description="Helical" evidence="9">
    <location>
        <begin position="155"/>
        <end position="176"/>
    </location>
</feature>
<evidence type="ECO:0000256" key="7">
    <source>
        <dbReference type="ARBA" id="ARBA00022989"/>
    </source>
</evidence>
<evidence type="ECO:0000256" key="9">
    <source>
        <dbReference type="HAMAP-Rule" id="MF_00161"/>
    </source>
</evidence>
<evidence type="ECO:0000256" key="1">
    <source>
        <dbReference type="ARBA" id="ARBA00006139"/>
    </source>
</evidence>
<protein>
    <recommendedName>
        <fullName evidence="9">Lipoprotein signal peptidase</fullName>
        <ecNumber evidence="9">3.4.23.36</ecNumber>
    </recommendedName>
    <alternativeName>
        <fullName evidence="9">Prolipoprotein signal peptidase</fullName>
    </alternativeName>
    <alternativeName>
        <fullName evidence="9">Signal peptidase II</fullName>
        <shortName evidence="9">SPase II</shortName>
    </alternativeName>
</protein>
<keyword evidence="8 9" id="KW-0472">Membrane</keyword>
<dbReference type="Proteomes" id="UP000253744">
    <property type="component" value="Chromosome"/>
</dbReference>
<comment type="subcellular location">
    <subcellularLocation>
        <location evidence="9">Cell membrane</location>
        <topology evidence="9">Multi-pass membrane protein</topology>
    </subcellularLocation>
</comment>
<dbReference type="GO" id="GO:0004190">
    <property type="term" value="F:aspartic-type endopeptidase activity"/>
    <property type="evidence" value="ECO:0007669"/>
    <property type="project" value="UniProtKB-UniRule"/>
</dbReference>
<organism evidence="11 12">
    <name type="scientific">Deinococcus wulumuqiensis</name>
    <dbReference type="NCBI Taxonomy" id="980427"/>
    <lineage>
        <taxon>Bacteria</taxon>
        <taxon>Thermotogati</taxon>
        <taxon>Deinococcota</taxon>
        <taxon>Deinococci</taxon>
        <taxon>Deinococcales</taxon>
        <taxon>Deinococcaceae</taxon>
        <taxon>Deinococcus</taxon>
    </lineage>
</organism>
<feature type="transmembrane region" description="Helical" evidence="9">
    <location>
        <begin position="21"/>
        <end position="40"/>
    </location>
</feature>
<name>A0A345II48_9DEIO</name>
<evidence type="ECO:0000256" key="2">
    <source>
        <dbReference type="ARBA" id="ARBA00022475"/>
    </source>
</evidence>
<evidence type="ECO:0000256" key="8">
    <source>
        <dbReference type="ARBA" id="ARBA00023136"/>
    </source>
</evidence>
<sequence>MPGAQNVTRILLVVPTAPRRFPLWFPPVLALVLIALDQWLKAWAVGHLLLGADPIPVIPGLLDWELTYNTGAAWSMFSGSAGLLALGRLLVGLAILGYLLWKPQNRFLTVVLSLIAAGAVGNAIDGLRQGKVTDMIHSPLLSAVTEAINGSRFPIFNIADMCVVGGTLLLLVASFLPDAEQKKTAPET</sequence>
<dbReference type="EC" id="3.4.23.36" evidence="9"/>
<comment type="catalytic activity">
    <reaction evidence="9">
        <text>Release of signal peptides from bacterial membrane prolipoproteins. Hydrolyzes -Xaa-Yaa-Zaa-|-(S,diacylglyceryl)Cys-, in which Xaa is hydrophobic (preferably Leu), and Yaa (Ala or Ser) and Zaa (Gly or Ala) have small, neutral side chains.</text>
        <dbReference type="EC" id="3.4.23.36"/>
    </reaction>
</comment>
<evidence type="ECO:0000256" key="4">
    <source>
        <dbReference type="ARBA" id="ARBA00022692"/>
    </source>
</evidence>
<evidence type="ECO:0000256" key="6">
    <source>
        <dbReference type="ARBA" id="ARBA00022801"/>
    </source>
</evidence>
<dbReference type="PANTHER" id="PTHR33695:SF1">
    <property type="entry name" value="LIPOPROTEIN SIGNAL PEPTIDASE"/>
    <property type="match status" value="1"/>
</dbReference>
<evidence type="ECO:0000313" key="11">
    <source>
        <dbReference type="EMBL" id="AXG99370.1"/>
    </source>
</evidence>
<dbReference type="NCBIfam" id="TIGR00077">
    <property type="entry name" value="lspA"/>
    <property type="match status" value="1"/>
</dbReference>
<keyword evidence="7 9" id="KW-1133">Transmembrane helix</keyword>
<comment type="pathway">
    <text evidence="9">Protein modification; lipoprotein biosynthesis (signal peptide cleavage).</text>
</comment>
<dbReference type="UniPathway" id="UPA00665"/>
<keyword evidence="5 9" id="KW-0064">Aspartyl protease</keyword>
<dbReference type="STRING" id="1288484.GCA_000348665_01953"/>
<dbReference type="PANTHER" id="PTHR33695">
    <property type="entry name" value="LIPOPROTEIN SIGNAL PEPTIDASE"/>
    <property type="match status" value="1"/>
</dbReference>
<evidence type="ECO:0000256" key="5">
    <source>
        <dbReference type="ARBA" id="ARBA00022750"/>
    </source>
</evidence>
<dbReference type="AlphaFoldDB" id="A0A345II48"/>
<comment type="function">
    <text evidence="9">This protein specifically catalyzes the removal of signal peptides from prolipoproteins.</text>
</comment>
<proteinExistence type="inferred from homology"/>
<dbReference type="Pfam" id="PF01252">
    <property type="entry name" value="Peptidase_A8"/>
    <property type="match status" value="1"/>
</dbReference>
<feature type="transmembrane region" description="Helical" evidence="9">
    <location>
        <begin position="72"/>
        <end position="100"/>
    </location>
</feature>
<dbReference type="HAMAP" id="MF_00161">
    <property type="entry name" value="LspA"/>
    <property type="match status" value="1"/>
</dbReference>
<dbReference type="InterPro" id="IPR001872">
    <property type="entry name" value="Peptidase_A8"/>
</dbReference>
<keyword evidence="4 9" id="KW-0812">Transmembrane</keyword>
<accession>A0A345II48</accession>
<keyword evidence="2 9" id="KW-1003">Cell membrane</keyword>
<reference evidence="11 12" key="1">
    <citation type="submission" date="2018-07" db="EMBL/GenBank/DDBJ databases">
        <title>Complete Genome and Methylome Analysis of Deinococcus wulumuqiensis NEB 479.</title>
        <authorList>
            <person name="Fomenkov A."/>
            <person name="Luyten Y."/>
            <person name="Vincze T."/>
            <person name="Anton B.P."/>
            <person name="Clark T."/>
            <person name="Roberts R.J."/>
            <person name="Morgan R.D."/>
        </authorList>
    </citation>
    <scope>NUCLEOTIDE SEQUENCE [LARGE SCALE GENOMIC DNA]</scope>
    <source>
        <strain evidence="11 12">NEB 479</strain>
    </source>
</reference>
<evidence type="ECO:0000313" key="12">
    <source>
        <dbReference type="Proteomes" id="UP000253744"/>
    </source>
</evidence>
<evidence type="ECO:0000256" key="10">
    <source>
        <dbReference type="RuleBase" id="RU004181"/>
    </source>
</evidence>
<feature type="active site" evidence="9">
    <location>
        <position position="134"/>
    </location>
</feature>
<dbReference type="GO" id="GO:0006508">
    <property type="term" value="P:proteolysis"/>
    <property type="evidence" value="ECO:0007669"/>
    <property type="project" value="UniProtKB-KW"/>
</dbReference>
<keyword evidence="6 9" id="KW-0378">Hydrolase</keyword>
<feature type="transmembrane region" description="Helical" evidence="9">
    <location>
        <begin position="107"/>
        <end position="124"/>
    </location>
</feature>
<dbReference type="KEGG" id="dwu:DVJ83_09720"/>
<comment type="similarity">
    <text evidence="1 9 10">Belongs to the peptidase A8 family.</text>
</comment>
<keyword evidence="3 9" id="KW-0645">Protease</keyword>
<dbReference type="PRINTS" id="PR00781">
    <property type="entry name" value="LIPOSIGPTASE"/>
</dbReference>
<dbReference type="NCBIfam" id="NF011359">
    <property type="entry name" value="PRK14777.1"/>
    <property type="match status" value="1"/>
</dbReference>
<gene>
    <name evidence="9 11" type="primary">lspA</name>
    <name evidence="11" type="ORF">DVJ83_09720</name>
</gene>
<feature type="active site" evidence="9">
    <location>
        <position position="160"/>
    </location>
</feature>
<dbReference type="EMBL" id="CP031158">
    <property type="protein sequence ID" value="AXG99370.1"/>
    <property type="molecule type" value="Genomic_DNA"/>
</dbReference>
<evidence type="ECO:0000256" key="3">
    <source>
        <dbReference type="ARBA" id="ARBA00022670"/>
    </source>
</evidence>